<dbReference type="GO" id="GO:0046910">
    <property type="term" value="F:pectinesterase inhibitor activity"/>
    <property type="evidence" value="ECO:0007669"/>
    <property type="project" value="UniProtKB-ARBA"/>
</dbReference>
<name>A0A8K0GVC8_9ROSA</name>
<feature type="domain" description="Pectinesterase inhibitor" evidence="5">
    <location>
        <begin position="28"/>
        <end position="177"/>
    </location>
</feature>
<dbReference type="EMBL" id="VOIH02000008">
    <property type="protein sequence ID" value="KAF3439749.1"/>
    <property type="molecule type" value="Genomic_DNA"/>
</dbReference>
<accession>A0A8K0GVC8</accession>
<dbReference type="Gene3D" id="1.20.140.40">
    <property type="entry name" value="Invertase/pectin methylesterase inhibitor family protein"/>
    <property type="match status" value="1"/>
</dbReference>
<keyword evidence="7" id="KW-1185">Reference proteome</keyword>
<sequence length="182" mass="19786">MASFTSSSEVLMRILLLVGGIALMMYGAEGDLVSETCKQTLYSQVCESSLRSDPQSEISDLRGLAAIALNLSIAHAVHTLSYINNLKSEAAGNETDFLISGCLSDCVEEYSDAIQNLQDSKQSLNDKSYDTMNSLVTAAMTDSDTCEDGFKELTGYESPLTERNQYFSKLCGNLLLFSTLLV</sequence>
<dbReference type="InterPro" id="IPR035513">
    <property type="entry name" value="Invertase/methylesterase_inhib"/>
</dbReference>
<dbReference type="PANTHER" id="PTHR36710">
    <property type="entry name" value="PECTINESTERASE INHIBITOR-LIKE"/>
    <property type="match status" value="1"/>
</dbReference>
<evidence type="ECO:0000259" key="5">
    <source>
        <dbReference type="SMART" id="SM00856"/>
    </source>
</evidence>
<feature type="chain" id="PRO_5035433929" description="Pectinesterase inhibitor domain-containing protein" evidence="4">
    <location>
        <begin position="31"/>
        <end position="182"/>
    </location>
</feature>
<evidence type="ECO:0000256" key="2">
    <source>
        <dbReference type="ARBA" id="ARBA00023157"/>
    </source>
</evidence>
<keyword evidence="2" id="KW-1015">Disulfide bond</keyword>
<evidence type="ECO:0000256" key="3">
    <source>
        <dbReference type="ARBA" id="ARBA00038471"/>
    </source>
</evidence>
<dbReference type="Proteomes" id="UP000796880">
    <property type="component" value="Unassembled WGS sequence"/>
</dbReference>
<dbReference type="Pfam" id="PF04043">
    <property type="entry name" value="PMEI"/>
    <property type="match status" value="1"/>
</dbReference>
<feature type="signal peptide" evidence="4">
    <location>
        <begin position="1"/>
        <end position="30"/>
    </location>
</feature>
<evidence type="ECO:0000256" key="1">
    <source>
        <dbReference type="ARBA" id="ARBA00022729"/>
    </source>
</evidence>
<dbReference type="InterPro" id="IPR006501">
    <property type="entry name" value="Pectinesterase_inhib_dom"/>
</dbReference>
<dbReference type="CDD" id="cd15801">
    <property type="entry name" value="PMEI-like_1"/>
    <property type="match status" value="1"/>
</dbReference>
<comment type="similarity">
    <text evidence="3">Belongs to the PMEI family.</text>
</comment>
<dbReference type="InterPro" id="IPR052421">
    <property type="entry name" value="PCW_Enzyme_Inhibitor"/>
</dbReference>
<dbReference type="AlphaFoldDB" id="A0A8K0GVC8"/>
<evidence type="ECO:0000313" key="7">
    <source>
        <dbReference type="Proteomes" id="UP000796880"/>
    </source>
</evidence>
<dbReference type="SMART" id="SM00856">
    <property type="entry name" value="PMEI"/>
    <property type="match status" value="1"/>
</dbReference>
<keyword evidence="1 4" id="KW-0732">Signal</keyword>
<reference evidence="6" key="1">
    <citation type="submission" date="2020-03" db="EMBL/GenBank/DDBJ databases">
        <title>A high-quality chromosome-level genome assembly of a woody plant with both climbing and erect habits, Rhamnella rubrinervis.</title>
        <authorList>
            <person name="Lu Z."/>
            <person name="Yang Y."/>
            <person name="Zhu X."/>
            <person name="Sun Y."/>
        </authorList>
    </citation>
    <scope>NUCLEOTIDE SEQUENCE</scope>
    <source>
        <strain evidence="6">BYM</strain>
        <tissue evidence="6">Leaf</tissue>
    </source>
</reference>
<dbReference type="PANTHER" id="PTHR36710:SF18">
    <property type="entry name" value="PECTINESTERASE INHIBITOR 5-RELATED"/>
    <property type="match status" value="1"/>
</dbReference>
<evidence type="ECO:0000256" key="4">
    <source>
        <dbReference type="SAM" id="SignalP"/>
    </source>
</evidence>
<dbReference type="FunFam" id="1.20.140.40:FF:000008">
    <property type="entry name" value="Invertase/pectin methylesterase inhibitor family protein"/>
    <property type="match status" value="1"/>
</dbReference>
<organism evidence="6 7">
    <name type="scientific">Rhamnella rubrinervis</name>
    <dbReference type="NCBI Taxonomy" id="2594499"/>
    <lineage>
        <taxon>Eukaryota</taxon>
        <taxon>Viridiplantae</taxon>
        <taxon>Streptophyta</taxon>
        <taxon>Embryophyta</taxon>
        <taxon>Tracheophyta</taxon>
        <taxon>Spermatophyta</taxon>
        <taxon>Magnoliopsida</taxon>
        <taxon>eudicotyledons</taxon>
        <taxon>Gunneridae</taxon>
        <taxon>Pentapetalae</taxon>
        <taxon>rosids</taxon>
        <taxon>fabids</taxon>
        <taxon>Rosales</taxon>
        <taxon>Rhamnaceae</taxon>
        <taxon>rhamnoid group</taxon>
        <taxon>Rhamneae</taxon>
        <taxon>Rhamnella</taxon>
    </lineage>
</organism>
<dbReference type="SUPFAM" id="SSF101148">
    <property type="entry name" value="Plant invertase/pectin methylesterase inhibitor"/>
    <property type="match status" value="1"/>
</dbReference>
<comment type="caution">
    <text evidence="6">The sequence shown here is derived from an EMBL/GenBank/DDBJ whole genome shotgun (WGS) entry which is preliminary data.</text>
</comment>
<dbReference type="NCBIfam" id="TIGR01614">
    <property type="entry name" value="PME_inhib"/>
    <property type="match status" value="1"/>
</dbReference>
<evidence type="ECO:0000313" key="6">
    <source>
        <dbReference type="EMBL" id="KAF3439749.1"/>
    </source>
</evidence>
<proteinExistence type="inferred from homology"/>
<gene>
    <name evidence="6" type="ORF">FNV43_RR18027</name>
</gene>
<protein>
    <recommendedName>
        <fullName evidence="5">Pectinesterase inhibitor domain-containing protein</fullName>
    </recommendedName>
</protein>
<dbReference type="OrthoDB" id="1899334at2759"/>